<dbReference type="OrthoDB" id="3628932at2"/>
<evidence type="ECO:0000313" key="2">
    <source>
        <dbReference type="Proteomes" id="UP000238362"/>
    </source>
</evidence>
<name>A0A2T0M3M4_9PSEU</name>
<evidence type="ECO:0000313" key="1">
    <source>
        <dbReference type="EMBL" id="PRX51337.1"/>
    </source>
</evidence>
<reference evidence="1 2" key="1">
    <citation type="submission" date="2018-03" db="EMBL/GenBank/DDBJ databases">
        <title>Genomic Encyclopedia of Type Strains, Phase III (KMG-III): the genomes of soil and plant-associated and newly described type strains.</title>
        <authorList>
            <person name="Whitman W."/>
        </authorList>
    </citation>
    <scope>NUCLEOTIDE SEQUENCE [LARGE SCALE GENOMIC DNA]</scope>
    <source>
        <strain evidence="1 2">CGMCC 4.7125</strain>
    </source>
</reference>
<dbReference type="RefSeq" id="WP_106176811.1">
    <property type="nucleotide sequence ID" value="NZ_PVNH01000001.1"/>
</dbReference>
<dbReference type="AlphaFoldDB" id="A0A2T0M3M4"/>
<organism evidence="1 2">
    <name type="scientific">Prauserella shujinwangii</name>
    <dbReference type="NCBI Taxonomy" id="1453103"/>
    <lineage>
        <taxon>Bacteria</taxon>
        <taxon>Bacillati</taxon>
        <taxon>Actinomycetota</taxon>
        <taxon>Actinomycetes</taxon>
        <taxon>Pseudonocardiales</taxon>
        <taxon>Pseudonocardiaceae</taxon>
        <taxon>Prauserella</taxon>
    </lineage>
</organism>
<keyword evidence="2" id="KW-1185">Reference proteome</keyword>
<sequence length="144" mass="15133">MSAGGDPLDDPQWEWVRATARAPVPTPPGLIERVLRSVHGVRGGLPAEPLEIAQEGGRLRVGERAVVLLTRRLGADLAARIGGLHVSAVAFEAGVLEVVVTVEYGLGADTAAETLRIRLQAALRAELGPAAPAVNVHIADVYRN</sequence>
<dbReference type="EMBL" id="PVNH01000001">
    <property type="protein sequence ID" value="PRX51337.1"/>
    <property type="molecule type" value="Genomic_DNA"/>
</dbReference>
<proteinExistence type="predicted"/>
<accession>A0A2T0M3M4</accession>
<gene>
    <name evidence="1" type="ORF">B0I33_101490</name>
</gene>
<protein>
    <submittedName>
        <fullName evidence="1">Uncharacterized protein</fullName>
    </submittedName>
</protein>
<dbReference type="Proteomes" id="UP000238362">
    <property type="component" value="Unassembled WGS sequence"/>
</dbReference>
<comment type="caution">
    <text evidence="1">The sequence shown here is derived from an EMBL/GenBank/DDBJ whole genome shotgun (WGS) entry which is preliminary data.</text>
</comment>